<comment type="similarity">
    <text evidence="1">Belongs to the LOG family.</text>
</comment>
<dbReference type="OrthoDB" id="9801098at2"/>
<dbReference type="RefSeq" id="WP_142042663.1">
    <property type="nucleotide sequence ID" value="NZ_JBHTGS010000004.1"/>
</dbReference>
<comment type="caution">
    <text evidence="2">The sequence shown here is derived from an EMBL/GenBank/DDBJ whole genome shotgun (WGS) entry which is preliminary data.</text>
</comment>
<dbReference type="InterPro" id="IPR052341">
    <property type="entry name" value="LOG_family_nucleotidases"/>
</dbReference>
<comment type="catalytic activity">
    <reaction evidence="1">
        <text>9-ribosyl-trans-zeatin 5'-phosphate + H2O = trans-zeatin + D-ribose 5-phosphate</text>
        <dbReference type="Rhea" id="RHEA:48564"/>
        <dbReference type="ChEBI" id="CHEBI:15377"/>
        <dbReference type="ChEBI" id="CHEBI:16522"/>
        <dbReference type="ChEBI" id="CHEBI:78346"/>
        <dbReference type="ChEBI" id="CHEBI:87947"/>
        <dbReference type="EC" id="3.2.2.n1"/>
    </reaction>
</comment>
<dbReference type="GO" id="GO:0005829">
    <property type="term" value="C:cytosol"/>
    <property type="evidence" value="ECO:0007669"/>
    <property type="project" value="TreeGrafter"/>
</dbReference>
<keyword evidence="1" id="KW-0378">Hydrolase</keyword>
<organism evidence="2 3">
    <name type="scientific">Stackebrandtia endophytica</name>
    <dbReference type="NCBI Taxonomy" id="1496996"/>
    <lineage>
        <taxon>Bacteria</taxon>
        <taxon>Bacillati</taxon>
        <taxon>Actinomycetota</taxon>
        <taxon>Actinomycetes</taxon>
        <taxon>Glycomycetales</taxon>
        <taxon>Glycomycetaceae</taxon>
        <taxon>Stackebrandtia</taxon>
    </lineage>
</organism>
<dbReference type="AlphaFoldDB" id="A0A543B0I9"/>
<evidence type="ECO:0000256" key="1">
    <source>
        <dbReference type="RuleBase" id="RU363015"/>
    </source>
</evidence>
<dbReference type="GO" id="GO:0009691">
    <property type="term" value="P:cytokinin biosynthetic process"/>
    <property type="evidence" value="ECO:0007669"/>
    <property type="project" value="UniProtKB-UniRule"/>
</dbReference>
<protein>
    <recommendedName>
        <fullName evidence="1">Cytokinin riboside 5'-monophosphate phosphoribohydrolase</fullName>
        <ecNumber evidence="1">3.2.2.n1</ecNumber>
    </recommendedName>
</protein>
<dbReference type="InterPro" id="IPR031100">
    <property type="entry name" value="LOG_fam"/>
</dbReference>
<dbReference type="NCBIfam" id="TIGR00730">
    <property type="entry name" value="Rossman fold protein, TIGR00730 family"/>
    <property type="match status" value="1"/>
</dbReference>
<accession>A0A543B0I9</accession>
<dbReference type="EMBL" id="VFOW01000001">
    <property type="protein sequence ID" value="TQL78351.1"/>
    <property type="molecule type" value="Genomic_DNA"/>
</dbReference>
<dbReference type="Proteomes" id="UP000317043">
    <property type="component" value="Unassembled WGS sequence"/>
</dbReference>
<name>A0A543B0I9_9ACTN</name>
<keyword evidence="1" id="KW-0203">Cytokinin biosynthesis</keyword>
<dbReference type="PANTHER" id="PTHR43393:SF2">
    <property type="entry name" value="CYTOKININ RIBOSIDE 5'-MONOPHOSPHATE PHOSPHORIBOHYDROLASE"/>
    <property type="match status" value="1"/>
</dbReference>
<dbReference type="GO" id="GO:0102682">
    <property type="term" value="F:cytokinin riboside 5'-monophosphate phosphoribohydrolase activity"/>
    <property type="evidence" value="ECO:0007669"/>
    <property type="project" value="RHEA"/>
</dbReference>
<dbReference type="SUPFAM" id="SSF102405">
    <property type="entry name" value="MCP/YpsA-like"/>
    <property type="match status" value="1"/>
</dbReference>
<evidence type="ECO:0000313" key="2">
    <source>
        <dbReference type="EMBL" id="TQL78351.1"/>
    </source>
</evidence>
<evidence type="ECO:0000313" key="3">
    <source>
        <dbReference type="Proteomes" id="UP000317043"/>
    </source>
</evidence>
<reference evidence="2 3" key="1">
    <citation type="submission" date="2019-06" db="EMBL/GenBank/DDBJ databases">
        <title>Sequencing the genomes of 1000 actinobacteria strains.</title>
        <authorList>
            <person name="Klenk H.-P."/>
        </authorList>
    </citation>
    <scope>NUCLEOTIDE SEQUENCE [LARGE SCALE GENOMIC DNA]</scope>
    <source>
        <strain evidence="2 3">DSM 45928</strain>
    </source>
</reference>
<sequence>MKHRITNDTHLLDTIHRGEWKHRDSWRALRILSEFVEGFDTLADLEPAVSVFGSARTKPGTADYELGERLGAALAKAGLGVITGGGPGAMEAANRGAREAGGVSIGLGIELPFEQKLNDYIDIGLDFRYFFVRKTMFVKYSQAFCVLPGGYGTMDELFEALTLVQTKKVTRFPVVLLGVDFWSGLIDWLRDRMLHTTKISEPDLDLLLLTDDVDEAVAHVVKECAFLRDVDTGKADV</sequence>
<gene>
    <name evidence="2" type="ORF">FB566_3934</name>
</gene>
<dbReference type="Pfam" id="PF03641">
    <property type="entry name" value="Lysine_decarbox"/>
    <property type="match status" value="1"/>
</dbReference>
<dbReference type="FunCoup" id="A0A543B0I9">
    <property type="interactions" value="5"/>
</dbReference>
<keyword evidence="3" id="KW-1185">Reference proteome</keyword>
<dbReference type="Gene3D" id="3.40.50.450">
    <property type="match status" value="1"/>
</dbReference>
<dbReference type="PANTHER" id="PTHR43393">
    <property type="entry name" value="CYTOKININ RIBOSIDE 5'-MONOPHOSPHATE PHOSPHORIBOHYDROLASE"/>
    <property type="match status" value="1"/>
</dbReference>
<proteinExistence type="inferred from homology"/>
<dbReference type="InParanoid" id="A0A543B0I9"/>
<comment type="catalytic activity">
    <reaction evidence="1">
        <text>N(6)-(dimethylallyl)adenosine 5'-phosphate + H2O = N(6)-dimethylallyladenine + D-ribose 5-phosphate</text>
        <dbReference type="Rhea" id="RHEA:48560"/>
        <dbReference type="ChEBI" id="CHEBI:15377"/>
        <dbReference type="ChEBI" id="CHEBI:17660"/>
        <dbReference type="ChEBI" id="CHEBI:57526"/>
        <dbReference type="ChEBI" id="CHEBI:78346"/>
        <dbReference type="EC" id="3.2.2.n1"/>
    </reaction>
</comment>
<dbReference type="FunFam" id="3.40.50.450:FF:000011">
    <property type="entry name" value="TIGR00730 family Rossman fold protein"/>
    <property type="match status" value="1"/>
</dbReference>
<dbReference type="InterPro" id="IPR005269">
    <property type="entry name" value="LOG"/>
</dbReference>
<dbReference type="EC" id="3.2.2.n1" evidence="1"/>